<reference evidence="1 2" key="1">
    <citation type="submission" date="2023-07" db="EMBL/GenBank/DDBJ databases">
        <title>Sorghum-associated microbial communities from plants grown in Nebraska, USA.</title>
        <authorList>
            <person name="Schachtman D."/>
        </authorList>
    </citation>
    <scope>NUCLEOTIDE SEQUENCE [LARGE SCALE GENOMIC DNA]</scope>
    <source>
        <strain evidence="1 2">BE143</strain>
    </source>
</reference>
<sequence>MVIIENDPMFATFKGIIFMLRGRYSEMKLIFS</sequence>
<dbReference type="EMBL" id="JAVDUG010000010">
    <property type="protein sequence ID" value="MDR6780889.1"/>
    <property type="molecule type" value="Genomic_DNA"/>
</dbReference>
<protein>
    <submittedName>
        <fullName evidence="1">Uncharacterized protein</fullName>
    </submittedName>
</protein>
<gene>
    <name evidence="1" type="ORF">J2W98_005197</name>
</gene>
<keyword evidence="2" id="KW-1185">Reference proteome</keyword>
<evidence type="ECO:0000313" key="2">
    <source>
        <dbReference type="Proteomes" id="UP001266807"/>
    </source>
</evidence>
<evidence type="ECO:0000313" key="1">
    <source>
        <dbReference type="EMBL" id="MDR6780889.1"/>
    </source>
</evidence>
<dbReference type="Proteomes" id="UP001266807">
    <property type="component" value="Unassembled WGS sequence"/>
</dbReference>
<organism evidence="1 2">
    <name type="scientific">Paenibacillus peoriae</name>
    <dbReference type="NCBI Taxonomy" id="59893"/>
    <lineage>
        <taxon>Bacteria</taxon>
        <taxon>Bacillati</taxon>
        <taxon>Bacillota</taxon>
        <taxon>Bacilli</taxon>
        <taxon>Bacillales</taxon>
        <taxon>Paenibacillaceae</taxon>
        <taxon>Paenibacillus</taxon>
    </lineage>
</organism>
<name>A0ABU1QP12_9BACL</name>
<proteinExistence type="predicted"/>
<comment type="caution">
    <text evidence="1">The sequence shown here is derived from an EMBL/GenBank/DDBJ whole genome shotgun (WGS) entry which is preliminary data.</text>
</comment>
<accession>A0ABU1QP12</accession>